<proteinExistence type="predicted"/>
<feature type="signal peptide" evidence="1">
    <location>
        <begin position="1"/>
        <end position="19"/>
    </location>
</feature>
<organism evidence="3 4">
    <name type="scientific">Sabulicella glaciei</name>
    <dbReference type="NCBI Taxonomy" id="2984948"/>
    <lineage>
        <taxon>Bacteria</taxon>
        <taxon>Pseudomonadati</taxon>
        <taxon>Pseudomonadota</taxon>
        <taxon>Alphaproteobacteria</taxon>
        <taxon>Acetobacterales</taxon>
        <taxon>Acetobacteraceae</taxon>
        <taxon>Sabulicella</taxon>
    </lineage>
</organism>
<dbReference type="InterPro" id="IPR007461">
    <property type="entry name" value="Ysc84_actin-binding"/>
</dbReference>
<keyword evidence="4" id="KW-1185">Reference proteome</keyword>
<keyword evidence="1" id="KW-0732">Signal</keyword>
<feature type="domain" description="Ysc84 actin-binding" evidence="2">
    <location>
        <begin position="101"/>
        <end position="222"/>
    </location>
</feature>
<protein>
    <submittedName>
        <fullName evidence="3">Lipid-binding SYLF domain-containing protein</fullName>
    </submittedName>
</protein>
<comment type="caution">
    <text evidence="3">The sequence shown here is derived from an EMBL/GenBank/DDBJ whole genome shotgun (WGS) entry which is preliminary data.</text>
</comment>
<dbReference type="PANTHER" id="PTHR15629:SF2">
    <property type="entry name" value="SH3 DOMAIN-CONTAINING YSC84-LIKE PROTEIN 1"/>
    <property type="match status" value="1"/>
</dbReference>
<name>A0ABT3NWD5_9PROT</name>
<dbReference type="EMBL" id="JAPFQI010000009">
    <property type="protein sequence ID" value="MCW8086486.1"/>
    <property type="molecule type" value="Genomic_DNA"/>
</dbReference>
<reference evidence="3 4" key="1">
    <citation type="submission" date="2022-10" db="EMBL/GenBank/DDBJ databases">
        <title>Roseococcus glaciei nov., sp. nov., isolated from glacier.</title>
        <authorList>
            <person name="Liu Q."/>
            <person name="Xin Y.-H."/>
        </authorList>
    </citation>
    <scope>NUCLEOTIDE SEQUENCE [LARGE SCALE GENOMIC DNA]</scope>
    <source>
        <strain evidence="3 4">MDT2-1-1</strain>
    </source>
</reference>
<dbReference type="InterPro" id="IPR051702">
    <property type="entry name" value="SH3_domain_YSC84-like"/>
</dbReference>
<dbReference type="CDD" id="cd11524">
    <property type="entry name" value="SYLF"/>
    <property type="match status" value="1"/>
</dbReference>
<dbReference type="PANTHER" id="PTHR15629">
    <property type="entry name" value="SH3YL1 PROTEIN"/>
    <property type="match status" value="1"/>
</dbReference>
<evidence type="ECO:0000313" key="3">
    <source>
        <dbReference type="EMBL" id="MCW8086486.1"/>
    </source>
</evidence>
<dbReference type="RefSeq" id="WP_301590548.1">
    <property type="nucleotide sequence ID" value="NZ_JAPFQI010000009.1"/>
</dbReference>
<evidence type="ECO:0000259" key="2">
    <source>
        <dbReference type="Pfam" id="PF04366"/>
    </source>
</evidence>
<accession>A0ABT3NWD5</accession>
<dbReference type="Pfam" id="PF04366">
    <property type="entry name" value="Ysc84"/>
    <property type="match status" value="1"/>
</dbReference>
<feature type="chain" id="PRO_5046311300" evidence="1">
    <location>
        <begin position="20"/>
        <end position="228"/>
    </location>
</feature>
<gene>
    <name evidence="3" type="ORF">OF850_12670</name>
</gene>
<sequence length="228" mass="24005">MRRLLPLLFLVLLALPARAQGREEAQILVDQAAMALPELVGDLDSASRDQLSLLLREARGVLICPRILRAGFLIGGRGGGCVLMGREPWGWSAPAFYGLGGIGFGLQIGIQDMALMMLVRTERGLRALMEESFTLGGDLGVSVAGFGATLQGATTAALGADLVSLARARGLFVGASLEGALLSARPGWLADYYGEALTPRQVVVEGLGRNPGADRLRALLARITAPTR</sequence>
<evidence type="ECO:0000256" key="1">
    <source>
        <dbReference type="SAM" id="SignalP"/>
    </source>
</evidence>
<evidence type="ECO:0000313" key="4">
    <source>
        <dbReference type="Proteomes" id="UP001526430"/>
    </source>
</evidence>
<dbReference type="Proteomes" id="UP001526430">
    <property type="component" value="Unassembled WGS sequence"/>
</dbReference>